<organism evidence="9 10">
    <name type="scientific">Negadavirga shengliensis</name>
    <dbReference type="NCBI Taxonomy" id="1389218"/>
    <lineage>
        <taxon>Bacteria</taxon>
        <taxon>Pseudomonadati</taxon>
        <taxon>Bacteroidota</taxon>
        <taxon>Cytophagia</taxon>
        <taxon>Cytophagales</taxon>
        <taxon>Cyclobacteriaceae</taxon>
        <taxon>Negadavirga</taxon>
    </lineage>
</organism>
<dbReference type="Proteomes" id="UP001595818">
    <property type="component" value="Unassembled WGS sequence"/>
</dbReference>
<reference evidence="10" key="1">
    <citation type="journal article" date="2019" name="Int. J. Syst. Evol. Microbiol.">
        <title>The Global Catalogue of Microorganisms (GCM) 10K type strain sequencing project: providing services to taxonomists for standard genome sequencing and annotation.</title>
        <authorList>
            <consortium name="The Broad Institute Genomics Platform"/>
            <consortium name="The Broad Institute Genome Sequencing Center for Infectious Disease"/>
            <person name="Wu L."/>
            <person name="Ma J."/>
        </authorList>
    </citation>
    <scope>NUCLEOTIDE SEQUENCE [LARGE SCALE GENOMIC DNA]</scope>
    <source>
        <strain evidence="10">CGMCC 4.7466</strain>
    </source>
</reference>
<feature type="domain" description="Peptidase S8/S53" evidence="7">
    <location>
        <begin position="164"/>
        <end position="370"/>
    </location>
</feature>
<dbReference type="PROSITE" id="PS00136">
    <property type="entry name" value="SUBTILASE_ASP"/>
    <property type="match status" value="1"/>
</dbReference>
<evidence type="ECO:0000256" key="5">
    <source>
        <dbReference type="PROSITE-ProRule" id="PRU01240"/>
    </source>
</evidence>
<evidence type="ECO:0000256" key="1">
    <source>
        <dbReference type="ARBA" id="ARBA00011073"/>
    </source>
</evidence>
<dbReference type="InterPro" id="IPR037045">
    <property type="entry name" value="S8pro/Inhibitor_I9_sf"/>
</dbReference>
<dbReference type="PROSITE" id="PS00137">
    <property type="entry name" value="SUBTILASE_HIS"/>
    <property type="match status" value="1"/>
</dbReference>
<evidence type="ECO:0000313" key="9">
    <source>
        <dbReference type="EMBL" id="MFC4874533.1"/>
    </source>
</evidence>
<sequence length="398" mass="41959">MIFLAAIFTGLSSCQPDVFEETEKEDQSVETTVSGLLEGHYIVVLKRDAVNARIQLHGDHKQRTEDMKSAIGPLLRKALIAEASLEHVYSSSIYGFSAPLNKDMLDNLIKDPEVAYIEQDRIITLAPPWERGEEDAGTGQEAPYGINRVGGAVDFSDCNHVAWVIDTGIDLDHPDLNVDESRGFNAFTKGRDSKSLDDGDGHGTHVAGIIGAIDNEIGVVGVAAGVTVVPIKVLDSKGNGTYSGVIAGVDYVAANGEPGDVANLSLGGPESATLDQAVVEAAKNGVIFCVAAGNDADDADNYSPARAEGKNVYTISAMDNNDTWASFSNFGNPPVDFCSPGVSIRSTWKGGAYRTISGTSMAAPHAAGVFLVSGGNYKTDGVVKNDPDGFDDPVIVHK</sequence>
<dbReference type="PROSITE" id="PS51892">
    <property type="entry name" value="SUBTILASE"/>
    <property type="match status" value="1"/>
</dbReference>
<evidence type="ECO:0000259" key="7">
    <source>
        <dbReference type="Pfam" id="PF00082"/>
    </source>
</evidence>
<evidence type="ECO:0000256" key="2">
    <source>
        <dbReference type="ARBA" id="ARBA00022670"/>
    </source>
</evidence>
<dbReference type="InterPro" id="IPR023827">
    <property type="entry name" value="Peptidase_S8_Asp-AS"/>
</dbReference>
<keyword evidence="3 5" id="KW-0378">Hydrolase</keyword>
<accession>A0ABV9T722</accession>
<dbReference type="InterPro" id="IPR050131">
    <property type="entry name" value="Peptidase_S8_subtilisin-like"/>
</dbReference>
<keyword evidence="4 5" id="KW-0720">Serine protease</keyword>
<protein>
    <submittedName>
        <fullName evidence="9">S8 family serine peptidase</fullName>
    </submittedName>
</protein>
<feature type="domain" description="Inhibitor I9" evidence="8">
    <location>
        <begin position="41"/>
        <end position="125"/>
    </location>
</feature>
<dbReference type="InterPro" id="IPR036852">
    <property type="entry name" value="Peptidase_S8/S53_dom_sf"/>
</dbReference>
<evidence type="ECO:0000313" key="10">
    <source>
        <dbReference type="Proteomes" id="UP001595818"/>
    </source>
</evidence>
<dbReference type="Pfam" id="PF00082">
    <property type="entry name" value="Peptidase_S8"/>
    <property type="match status" value="1"/>
</dbReference>
<name>A0ABV9T722_9BACT</name>
<evidence type="ECO:0000256" key="6">
    <source>
        <dbReference type="RuleBase" id="RU003355"/>
    </source>
</evidence>
<dbReference type="PANTHER" id="PTHR43806:SF11">
    <property type="entry name" value="CEREVISIN-RELATED"/>
    <property type="match status" value="1"/>
</dbReference>
<comment type="caution">
    <text evidence="9">The sequence shown here is derived from an EMBL/GenBank/DDBJ whole genome shotgun (WGS) entry which is preliminary data.</text>
</comment>
<feature type="active site" description="Charge relay system" evidence="5">
    <location>
        <position position="166"/>
    </location>
</feature>
<dbReference type="SUPFAM" id="SSF52743">
    <property type="entry name" value="Subtilisin-like"/>
    <property type="match status" value="1"/>
</dbReference>
<comment type="similarity">
    <text evidence="1 5 6">Belongs to the peptidase S8 family.</text>
</comment>
<evidence type="ECO:0000259" key="8">
    <source>
        <dbReference type="Pfam" id="PF05922"/>
    </source>
</evidence>
<dbReference type="PRINTS" id="PR00723">
    <property type="entry name" value="SUBTILISIN"/>
</dbReference>
<dbReference type="Gene3D" id="3.40.50.200">
    <property type="entry name" value="Peptidase S8/S53 domain"/>
    <property type="match status" value="1"/>
</dbReference>
<dbReference type="RefSeq" id="WP_377068474.1">
    <property type="nucleotide sequence ID" value="NZ_JBHSJJ010000019.1"/>
</dbReference>
<dbReference type="InterPro" id="IPR010259">
    <property type="entry name" value="S8pro/Inhibitor_I9"/>
</dbReference>
<keyword evidence="2 5" id="KW-0645">Protease</keyword>
<dbReference type="InterPro" id="IPR015500">
    <property type="entry name" value="Peptidase_S8_subtilisin-rel"/>
</dbReference>
<feature type="active site" description="Charge relay system" evidence="5">
    <location>
        <position position="202"/>
    </location>
</feature>
<dbReference type="InterPro" id="IPR022398">
    <property type="entry name" value="Peptidase_S8_His-AS"/>
</dbReference>
<dbReference type="Gene3D" id="3.30.70.80">
    <property type="entry name" value="Peptidase S8 propeptide/proteinase inhibitor I9"/>
    <property type="match status" value="1"/>
</dbReference>
<evidence type="ECO:0000256" key="4">
    <source>
        <dbReference type="ARBA" id="ARBA00022825"/>
    </source>
</evidence>
<dbReference type="InterPro" id="IPR000209">
    <property type="entry name" value="Peptidase_S8/S53_dom"/>
</dbReference>
<dbReference type="PROSITE" id="PS00138">
    <property type="entry name" value="SUBTILASE_SER"/>
    <property type="match status" value="1"/>
</dbReference>
<dbReference type="InterPro" id="IPR023828">
    <property type="entry name" value="Peptidase_S8_Ser-AS"/>
</dbReference>
<gene>
    <name evidence="9" type="ORF">ACFPFU_22710</name>
</gene>
<dbReference type="SUPFAM" id="SSF54897">
    <property type="entry name" value="Protease propeptides/inhibitors"/>
    <property type="match status" value="1"/>
</dbReference>
<proteinExistence type="inferred from homology"/>
<dbReference type="Pfam" id="PF05922">
    <property type="entry name" value="Inhibitor_I9"/>
    <property type="match status" value="1"/>
</dbReference>
<keyword evidence="10" id="KW-1185">Reference proteome</keyword>
<evidence type="ECO:0000256" key="3">
    <source>
        <dbReference type="ARBA" id="ARBA00022801"/>
    </source>
</evidence>
<dbReference type="PANTHER" id="PTHR43806">
    <property type="entry name" value="PEPTIDASE S8"/>
    <property type="match status" value="1"/>
</dbReference>
<dbReference type="EMBL" id="JBHSJJ010000019">
    <property type="protein sequence ID" value="MFC4874533.1"/>
    <property type="molecule type" value="Genomic_DNA"/>
</dbReference>
<feature type="active site" description="Charge relay system" evidence="5">
    <location>
        <position position="360"/>
    </location>
</feature>